<evidence type="ECO:0000313" key="4">
    <source>
        <dbReference type="EMBL" id="MBQ0827331.1"/>
    </source>
</evidence>
<keyword evidence="5" id="KW-1185">Reference proteome</keyword>
<comment type="caution">
    <text evidence="4">The sequence shown here is derived from an EMBL/GenBank/DDBJ whole genome shotgun (WGS) entry which is preliminary data.</text>
</comment>
<accession>A0A940XIT0</accession>
<evidence type="ECO:0000256" key="2">
    <source>
        <dbReference type="SAM" id="SignalP"/>
    </source>
</evidence>
<dbReference type="PROSITE" id="PS51257">
    <property type="entry name" value="PROKAR_LIPOPROTEIN"/>
    <property type="match status" value="1"/>
</dbReference>
<gene>
    <name evidence="4" type="ORF">J5Y05_12495</name>
</gene>
<dbReference type="Pfam" id="PF14016">
    <property type="entry name" value="DUF4232"/>
    <property type="match status" value="1"/>
</dbReference>
<evidence type="ECO:0000259" key="3">
    <source>
        <dbReference type="Pfam" id="PF14016"/>
    </source>
</evidence>
<proteinExistence type="predicted"/>
<evidence type="ECO:0000256" key="1">
    <source>
        <dbReference type="SAM" id="MobiDB-lite"/>
    </source>
</evidence>
<feature type="domain" description="DUF4232" evidence="3">
    <location>
        <begin position="48"/>
        <end position="180"/>
    </location>
</feature>
<feature type="region of interest" description="Disordered" evidence="1">
    <location>
        <begin position="161"/>
        <end position="184"/>
    </location>
</feature>
<protein>
    <submittedName>
        <fullName evidence="4">DUF4232 domain-containing protein</fullName>
    </submittedName>
</protein>
<name>A0A940XIT0_9ACTN</name>
<feature type="signal peptide" evidence="2">
    <location>
        <begin position="1"/>
        <end position="24"/>
    </location>
</feature>
<evidence type="ECO:0000313" key="5">
    <source>
        <dbReference type="Proteomes" id="UP000677875"/>
    </source>
</evidence>
<keyword evidence="2" id="KW-0732">Signal</keyword>
<reference evidence="4" key="1">
    <citation type="submission" date="2021-04" db="EMBL/GenBank/DDBJ databases">
        <title>Genome seq and assembly of Streptomyces sp. RG38.</title>
        <authorList>
            <person name="Chhetri G."/>
        </authorList>
    </citation>
    <scope>NUCLEOTIDE SEQUENCE</scope>
    <source>
        <strain evidence="4">RG38</strain>
    </source>
</reference>
<dbReference type="EMBL" id="JAGPNL010000003">
    <property type="protein sequence ID" value="MBQ0827331.1"/>
    <property type="molecule type" value="Genomic_DNA"/>
</dbReference>
<feature type="chain" id="PRO_5038614905" evidence="2">
    <location>
        <begin position="25"/>
        <end position="184"/>
    </location>
</feature>
<dbReference type="RefSeq" id="WP_210871629.1">
    <property type="nucleotide sequence ID" value="NZ_JAGPNL010000003.1"/>
</dbReference>
<sequence length="184" mass="18187">MRTTGRTRAATTAITLAATLLLTACGGGDADRADASAAGTDDRGGAACRTGDMDVSVEASPAPATGDTGTVTVNLANQGGTCTLDGFPPVTLATDDTSARLVPAEAAAPQRLTLSAEATASFTITYVRGEAGAASGFTAQTAEFALPGDKTTHRFPWTYGDVAPKADGGEGPDATVGAFQAAGD</sequence>
<dbReference type="InterPro" id="IPR025326">
    <property type="entry name" value="DUF4232"/>
</dbReference>
<dbReference type="AlphaFoldDB" id="A0A940XIT0"/>
<dbReference type="Proteomes" id="UP000677875">
    <property type="component" value="Unassembled WGS sequence"/>
</dbReference>
<organism evidence="4 5">
    <name type="scientific">Streptomyces tagetis</name>
    <dbReference type="NCBI Taxonomy" id="2820809"/>
    <lineage>
        <taxon>Bacteria</taxon>
        <taxon>Bacillati</taxon>
        <taxon>Actinomycetota</taxon>
        <taxon>Actinomycetes</taxon>
        <taxon>Kitasatosporales</taxon>
        <taxon>Streptomycetaceae</taxon>
        <taxon>Streptomyces</taxon>
    </lineage>
</organism>